<organism evidence="1 2">
    <name type="scientific">Georgenia halotolerans</name>
    <dbReference type="NCBI Taxonomy" id="3028317"/>
    <lineage>
        <taxon>Bacteria</taxon>
        <taxon>Bacillati</taxon>
        <taxon>Actinomycetota</taxon>
        <taxon>Actinomycetes</taxon>
        <taxon>Micrococcales</taxon>
        <taxon>Bogoriellaceae</taxon>
        <taxon>Georgenia</taxon>
    </lineage>
</organism>
<evidence type="ECO:0008006" key="3">
    <source>
        <dbReference type="Google" id="ProtNLM"/>
    </source>
</evidence>
<comment type="caution">
    <text evidence="1">The sequence shown here is derived from an EMBL/GenBank/DDBJ whole genome shotgun (WGS) entry which is preliminary data.</text>
</comment>
<dbReference type="Proteomes" id="UP001165561">
    <property type="component" value="Unassembled WGS sequence"/>
</dbReference>
<accession>A0ABT5TVG6</accession>
<evidence type="ECO:0000313" key="1">
    <source>
        <dbReference type="EMBL" id="MDD9204881.1"/>
    </source>
</evidence>
<dbReference type="EMBL" id="JARACI010000050">
    <property type="protein sequence ID" value="MDD9204881.1"/>
    <property type="molecule type" value="Genomic_DNA"/>
</dbReference>
<sequence length="60" mass="6477">WDGDGHDTFTVRRGAAYHVANSLSGGDADLVLTYGRANDHVYVGDWDGDGQDTLGVRRTP</sequence>
<proteinExistence type="predicted"/>
<gene>
    <name evidence="1" type="ORF">PU560_00210</name>
</gene>
<reference evidence="1" key="1">
    <citation type="submission" date="2023-02" db="EMBL/GenBank/DDBJ databases">
        <title>Georgenia sp.10Sc9-8, isolated from a soil sample collected from the Taklamakan desert.</title>
        <authorList>
            <person name="Liu S."/>
        </authorList>
    </citation>
    <scope>NUCLEOTIDE SEQUENCE</scope>
    <source>
        <strain evidence="1">10Sc9-8</strain>
    </source>
</reference>
<name>A0ABT5TVG6_9MICO</name>
<evidence type="ECO:0000313" key="2">
    <source>
        <dbReference type="Proteomes" id="UP001165561"/>
    </source>
</evidence>
<protein>
    <recommendedName>
        <fullName evidence="3">VCBS repeat-containing protein</fullName>
    </recommendedName>
</protein>
<keyword evidence="2" id="KW-1185">Reference proteome</keyword>
<feature type="non-terminal residue" evidence="1">
    <location>
        <position position="1"/>
    </location>
</feature>